<evidence type="ECO:0000256" key="1">
    <source>
        <dbReference type="SAM" id="Phobius"/>
    </source>
</evidence>
<evidence type="ECO:0000313" key="3">
    <source>
        <dbReference type="Proteomes" id="UP000076871"/>
    </source>
</evidence>
<proteinExistence type="predicted"/>
<keyword evidence="1" id="KW-0472">Membrane</keyword>
<keyword evidence="3" id="KW-1185">Reference proteome</keyword>
<keyword evidence="1" id="KW-1133">Transmembrane helix</keyword>
<accession>A0A165IE91</accession>
<sequence>MSSKAFSIATGVVVLAILWRKLYVHHRPTTADLLSTRNPSLAALLLRDGTIQLIALLLLNLLQTALGFVISTHFHSDLSCPPQRPSRSAVHARRAVPNALFLPVAAWSPDTS</sequence>
<gene>
    <name evidence="2" type="ORF">LAESUDRAFT_22609</name>
</gene>
<dbReference type="AlphaFoldDB" id="A0A165IE91"/>
<feature type="transmembrane region" description="Helical" evidence="1">
    <location>
        <begin position="6"/>
        <end position="23"/>
    </location>
</feature>
<feature type="transmembrane region" description="Helical" evidence="1">
    <location>
        <begin position="44"/>
        <end position="70"/>
    </location>
</feature>
<name>A0A165IE91_9APHY</name>
<dbReference type="InParanoid" id="A0A165IE91"/>
<evidence type="ECO:0000313" key="2">
    <source>
        <dbReference type="EMBL" id="KZT12958.1"/>
    </source>
</evidence>
<dbReference type="RefSeq" id="XP_040770468.1">
    <property type="nucleotide sequence ID" value="XM_040901644.1"/>
</dbReference>
<dbReference type="GeneID" id="63818676"/>
<dbReference type="EMBL" id="KV427605">
    <property type="protein sequence ID" value="KZT12958.1"/>
    <property type="molecule type" value="Genomic_DNA"/>
</dbReference>
<dbReference type="Proteomes" id="UP000076871">
    <property type="component" value="Unassembled WGS sequence"/>
</dbReference>
<reference evidence="2 3" key="1">
    <citation type="journal article" date="2016" name="Mol. Biol. Evol.">
        <title>Comparative Genomics of Early-Diverging Mushroom-Forming Fungi Provides Insights into the Origins of Lignocellulose Decay Capabilities.</title>
        <authorList>
            <person name="Nagy L.G."/>
            <person name="Riley R."/>
            <person name="Tritt A."/>
            <person name="Adam C."/>
            <person name="Daum C."/>
            <person name="Floudas D."/>
            <person name="Sun H."/>
            <person name="Yadav J.S."/>
            <person name="Pangilinan J."/>
            <person name="Larsson K.H."/>
            <person name="Matsuura K."/>
            <person name="Barry K."/>
            <person name="Labutti K."/>
            <person name="Kuo R."/>
            <person name="Ohm R.A."/>
            <person name="Bhattacharya S.S."/>
            <person name="Shirouzu T."/>
            <person name="Yoshinaga Y."/>
            <person name="Martin F.M."/>
            <person name="Grigoriev I.V."/>
            <person name="Hibbett D.S."/>
        </authorList>
    </citation>
    <scope>NUCLEOTIDE SEQUENCE [LARGE SCALE GENOMIC DNA]</scope>
    <source>
        <strain evidence="2 3">93-53</strain>
    </source>
</reference>
<organism evidence="2 3">
    <name type="scientific">Laetiporus sulphureus 93-53</name>
    <dbReference type="NCBI Taxonomy" id="1314785"/>
    <lineage>
        <taxon>Eukaryota</taxon>
        <taxon>Fungi</taxon>
        <taxon>Dikarya</taxon>
        <taxon>Basidiomycota</taxon>
        <taxon>Agaricomycotina</taxon>
        <taxon>Agaricomycetes</taxon>
        <taxon>Polyporales</taxon>
        <taxon>Laetiporus</taxon>
    </lineage>
</organism>
<keyword evidence="1" id="KW-0812">Transmembrane</keyword>
<protein>
    <submittedName>
        <fullName evidence="2">Uncharacterized protein</fullName>
    </submittedName>
</protein>